<comment type="caution">
    <text evidence="3">The sequence shown here is derived from an EMBL/GenBank/DDBJ whole genome shotgun (WGS) entry which is preliminary data.</text>
</comment>
<organism evidence="3 4">
    <name type="scientific">Pseudobythopirellula maris</name>
    <dbReference type="NCBI Taxonomy" id="2527991"/>
    <lineage>
        <taxon>Bacteria</taxon>
        <taxon>Pseudomonadati</taxon>
        <taxon>Planctomycetota</taxon>
        <taxon>Planctomycetia</taxon>
        <taxon>Pirellulales</taxon>
        <taxon>Lacipirellulaceae</taxon>
        <taxon>Pseudobythopirellula</taxon>
    </lineage>
</organism>
<feature type="compositionally biased region" description="Basic and acidic residues" evidence="1">
    <location>
        <begin position="575"/>
        <end position="597"/>
    </location>
</feature>
<feature type="compositionally biased region" description="Gly residues" evidence="1">
    <location>
        <begin position="712"/>
        <end position="722"/>
    </location>
</feature>
<feature type="region of interest" description="Disordered" evidence="1">
    <location>
        <begin position="554"/>
        <end position="1173"/>
    </location>
</feature>
<sequence length="1295" mass="136817">MPTESASDAPPAPTGANRAPARVEESAASYGEFVERRVESTRRDIKLLDLSLGAAQLGVVGLGFLLVVGAVEHWLVPGGFGGGERALLFLAATVALTAHAVLVLWPIVAKRINPLYAARSIETSSPTLKNSLVTLLEVRRSGRGASKAVSDTLERQAAERLGALAHEATIDRGALVRWGYALVAVAAVAALYTVLSPKDLFTTATRIAMPWADIAAPSRVKIERVTPGAATAPQGDTLQVEAEISGMREGEAPALVFTTDDRRRVDVRSPMVDTGSGRRFIASLPAGGLSEGLLGLQQGLSYRIEAGDARSRNYRVAVMPAATIAPRLLRYEFPKYTGYLPREVEGQGDVRAIEGTRVTVVATANAPIASAKIDLSADGRPDRTMRVDNGEDANSADEQAGAEPTATGAFTLALRKDRRTPQHASYALRMTTTDGRENRDPAAYRLEVLPDLAPEASILEPTEPTVDVALNDSVEIVIEARDPDFALASVRLRAELAGEPVLDHKLLKQRRQGRFDGRYRLAPGRLGLKPGDLVDYWVEAADVRTPEANTFATPRQRLRVVGPSRDAAGGQDSQLADRGDARENPPEDEGRLSERLRSGNQDDSDENQQEDPSGGQNQSRDGDSRDERPKNQEGQQPGDAPQEADPNAGSEQNQRGPNGEQQDEQEGQGEGQDPPPGGIQGESEGGGAGSQSQEQLNGGSPTDSQGESGQEGSQGSGGGGGDRPSDGQQSSNGDPQDDSQGGGRQRGDQRQPQQSQDNNSRPVANDGSDDGEAFERISERLEKRDENDTRGGQPQWRPRSDPKPNGDNSQGRSPRPGEQRPDQQRPEGQRPSGPNEQSPEGQRPDDQSQAGEQRNGQPGEQGESGQSSGSEAAQNPNRPESQGQEGQRSPEAGQQGQPGDSDSSANPREPTGESPDRNGAPNNDPRSEGPKQGRQADSQSSESGDPAGRGEQSNTTETPREGTGGEGQNQAADDGAGQSADEGPGESTGEAGDQQIADRPTGQSSGDKPGQGSQTRPAEGQAQGEGGSSQQGQSPQGGQPQAGDSPEGQASDNQSQEGQSQEGQSQEGQSSEDPAGAEPSAGDSSSEGQSDNSPGDPSNDGQPGAQGERPGNQSDGGDNASQQRPEGNRPDSRGDSPGGRSTSTGGQRGMNSTGAPDADGAEPGGDDANLDYARRQTDLVLERLGEQLDRDRVDEELLDELGWTEDDLRRFVDRWRQRKRAAQSDGEGRSRLDDALKSLGLSPTGPTGTADRPEDQLRDMQQGLRTAPPASLRERLRAYTQGVNRAEPVESSSPD</sequence>
<feature type="compositionally biased region" description="Basic and acidic residues" evidence="1">
    <location>
        <begin position="620"/>
        <end position="631"/>
    </location>
</feature>
<gene>
    <name evidence="3" type="ORF">Mal64_37940</name>
</gene>
<feature type="compositionally biased region" description="Polar residues" evidence="1">
    <location>
        <begin position="872"/>
        <end position="906"/>
    </location>
</feature>
<proteinExistence type="predicted"/>
<dbReference type="EMBL" id="SJPQ01000005">
    <property type="protein sequence ID" value="TWT86254.1"/>
    <property type="molecule type" value="Genomic_DNA"/>
</dbReference>
<dbReference type="RefSeq" id="WP_146403246.1">
    <property type="nucleotide sequence ID" value="NZ_SJPQ01000005.1"/>
</dbReference>
<feature type="compositionally biased region" description="Basic and acidic residues" evidence="1">
    <location>
        <begin position="377"/>
        <end position="389"/>
    </location>
</feature>
<name>A0A5C5ZFV3_9BACT</name>
<feature type="compositionally biased region" description="Basic and acidic residues" evidence="1">
    <location>
        <begin position="815"/>
        <end position="828"/>
    </location>
</feature>
<feature type="compositionally biased region" description="Low complexity" evidence="1">
    <location>
        <begin position="968"/>
        <end position="982"/>
    </location>
</feature>
<evidence type="ECO:0000313" key="3">
    <source>
        <dbReference type="EMBL" id="TWT86254.1"/>
    </source>
</evidence>
<feature type="compositionally biased region" description="Low complexity" evidence="1">
    <location>
        <begin position="750"/>
        <end position="762"/>
    </location>
</feature>
<feature type="compositionally biased region" description="Low complexity" evidence="1">
    <location>
        <begin position="856"/>
        <end position="871"/>
    </location>
</feature>
<feature type="region of interest" description="Disordered" evidence="1">
    <location>
        <begin position="1"/>
        <end position="24"/>
    </location>
</feature>
<keyword evidence="2" id="KW-0472">Membrane</keyword>
<feature type="region of interest" description="Disordered" evidence="1">
    <location>
        <begin position="377"/>
        <end position="405"/>
    </location>
</feature>
<feature type="compositionally biased region" description="Polar residues" evidence="1">
    <location>
        <begin position="1001"/>
        <end position="1016"/>
    </location>
</feature>
<evidence type="ECO:0000256" key="1">
    <source>
        <dbReference type="SAM" id="MobiDB-lite"/>
    </source>
</evidence>
<feature type="region of interest" description="Disordered" evidence="1">
    <location>
        <begin position="1217"/>
        <end position="1295"/>
    </location>
</feature>
<dbReference type="OrthoDB" id="257350at2"/>
<accession>A0A5C5ZFV3</accession>
<feature type="transmembrane region" description="Helical" evidence="2">
    <location>
        <begin position="87"/>
        <end position="109"/>
    </location>
</feature>
<feature type="compositionally biased region" description="Low complexity" evidence="1">
    <location>
        <begin position="1054"/>
        <end position="1072"/>
    </location>
</feature>
<feature type="compositionally biased region" description="Polar residues" evidence="1">
    <location>
        <begin position="1111"/>
        <end position="1125"/>
    </location>
</feature>
<feature type="compositionally biased region" description="Basic and acidic residues" evidence="1">
    <location>
        <begin position="773"/>
        <end position="789"/>
    </location>
</feature>
<protein>
    <recommendedName>
        <fullName evidence="5">Immunoglobulin G-binding protein A</fullName>
    </recommendedName>
</protein>
<dbReference type="Proteomes" id="UP000315440">
    <property type="component" value="Unassembled WGS sequence"/>
</dbReference>
<feature type="transmembrane region" description="Helical" evidence="2">
    <location>
        <begin position="47"/>
        <end position="67"/>
    </location>
</feature>
<keyword evidence="2" id="KW-0812">Transmembrane</keyword>
<feature type="compositionally biased region" description="Basic and acidic residues" evidence="1">
    <location>
        <begin position="1226"/>
        <end position="1236"/>
    </location>
</feature>
<reference evidence="3 4" key="1">
    <citation type="submission" date="2019-02" db="EMBL/GenBank/DDBJ databases">
        <title>Deep-cultivation of Planctomycetes and their phenomic and genomic characterization uncovers novel biology.</title>
        <authorList>
            <person name="Wiegand S."/>
            <person name="Jogler M."/>
            <person name="Boedeker C."/>
            <person name="Pinto D."/>
            <person name="Vollmers J."/>
            <person name="Rivas-Marin E."/>
            <person name="Kohn T."/>
            <person name="Peeters S.H."/>
            <person name="Heuer A."/>
            <person name="Rast P."/>
            <person name="Oberbeckmann S."/>
            <person name="Bunk B."/>
            <person name="Jeske O."/>
            <person name="Meyerdierks A."/>
            <person name="Storesund J.E."/>
            <person name="Kallscheuer N."/>
            <person name="Luecker S."/>
            <person name="Lage O.M."/>
            <person name="Pohl T."/>
            <person name="Merkel B.J."/>
            <person name="Hornburger P."/>
            <person name="Mueller R.-W."/>
            <person name="Bruemmer F."/>
            <person name="Labrenz M."/>
            <person name="Spormann A.M."/>
            <person name="Op Den Camp H."/>
            <person name="Overmann J."/>
            <person name="Amann R."/>
            <person name="Jetten M.S.M."/>
            <person name="Mascher T."/>
            <person name="Medema M.H."/>
            <person name="Devos D.P."/>
            <person name="Kaster A.-K."/>
            <person name="Ovreas L."/>
            <person name="Rohde M."/>
            <person name="Galperin M.Y."/>
            <person name="Jogler C."/>
        </authorList>
    </citation>
    <scope>NUCLEOTIDE SEQUENCE [LARGE SCALE GENOMIC DNA]</scope>
    <source>
        <strain evidence="3 4">Mal64</strain>
    </source>
</reference>
<feature type="transmembrane region" description="Helical" evidence="2">
    <location>
        <begin position="175"/>
        <end position="195"/>
    </location>
</feature>
<feature type="compositionally biased region" description="Gly residues" evidence="1">
    <location>
        <begin position="678"/>
        <end position="689"/>
    </location>
</feature>
<evidence type="ECO:0008006" key="5">
    <source>
        <dbReference type="Google" id="ProtNLM"/>
    </source>
</evidence>
<evidence type="ECO:0000256" key="2">
    <source>
        <dbReference type="SAM" id="Phobius"/>
    </source>
</evidence>
<feature type="compositionally biased region" description="Polar residues" evidence="1">
    <location>
        <begin position="1082"/>
        <end position="1101"/>
    </location>
</feature>
<keyword evidence="4" id="KW-1185">Reference proteome</keyword>
<feature type="compositionally biased region" description="Low complexity" evidence="1">
    <location>
        <begin position="1030"/>
        <end position="1043"/>
    </location>
</feature>
<evidence type="ECO:0000313" key="4">
    <source>
        <dbReference type="Proteomes" id="UP000315440"/>
    </source>
</evidence>
<keyword evidence="2" id="KW-1133">Transmembrane helix</keyword>